<dbReference type="EMBL" id="GGEC01007147">
    <property type="protein sequence ID" value="MBW87630.1"/>
    <property type="molecule type" value="Transcribed_RNA"/>
</dbReference>
<evidence type="ECO:0000313" key="1">
    <source>
        <dbReference type="EMBL" id="MBW87630.1"/>
    </source>
</evidence>
<sequence>MSILSRVLFRHEPQERVANFIDTY</sequence>
<organism evidence="1">
    <name type="scientific">Rhizophora mucronata</name>
    <name type="common">Asiatic mangrove</name>
    <dbReference type="NCBI Taxonomy" id="61149"/>
    <lineage>
        <taxon>Eukaryota</taxon>
        <taxon>Viridiplantae</taxon>
        <taxon>Streptophyta</taxon>
        <taxon>Embryophyta</taxon>
        <taxon>Tracheophyta</taxon>
        <taxon>Spermatophyta</taxon>
        <taxon>Magnoliopsida</taxon>
        <taxon>eudicotyledons</taxon>
        <taxon>Gunneridae</taxon>
        <taxon>Pentapetalae</taxon>
        <taxon>rosids</taxon>
        <taxon>fabids</taxon>
        <taxon>Malpighiales</taxon>
        <taxon>Rhizophoraceae</taxon>
        <taxon>Rhizophora</taxon>
    </lineage>
</organism>
<accession>A0A2P2J2D2</accession>
<name>A0A2P2J2D2_RHIMU</name>
<dbReference type="AlphaFoldDB" id="A0A2P2J2D2"/>
<protein>
    <submittedName>
        <fullName evidence="1">Uncharacterized protein</fullName>
    </submittedName>
</protein>
<reference evidence="1" key="1">
    <citation type="submission" date="2018-02" db="EMBL/GenBank/DDBJ databases">
        <title>Rhizophora mucronata_Transcriptome.</title>
        <authorList>
            <person name="Meera S.P."/>
            <person name="Sreeshan A."/>
            <person name="Augustine A."/>
        </authorList>
    </citation>
    <scope>NUCLEOTIDE SEQUENCE</scope>
    <source>
        <tissue evidence="1">Leaf</tissue>
    </source>
</reference>
<proteinExistence type="predicted"/>